<protein>
    <recommendedName>
        <fullName evidence="3">LysR substrate-binding domain-containing protein</fullName>
    </recommendedName>
</protein>
<comment type="caution">
    <text evidence="1">The sequence shown here is derived from an EMBL/GenBank/DDBJ whole genome shotgun (WGS) entry which is preliminary data.</text>
</comment>
<dbReference type="Proteomes" id="UP001079430">
    <property type="component" value="Unassembled WGS sequence"/>
</dbReference>
<evidence type="ECO:0000313" key="1">
    <source>
        <dbReference type="EMBL" id="MCZ4093737.1"/>
    </source>
</evidence>
<evidence type="ECO:0000313" key="2">
    <source>
        <dbReference type="Proteomes" id="UP001079430"/>
    </source>
</evidence>
<dbReference type="EMBL" id="JAPVOI010000006">
    <property type="protein sequence ID" value="MCZ4093737.1"/>
    <property type="molecule type" value="Genomic_DNA"/>
</dbReference>
<reference evidence="1" key="1">
    <citation type="submission" date="2022-10" db="EMBL/GenBank/DDBJ databases">
        <title>Whole genome sequencing of three plant growth promoting bacteria isolated from Vachellia tortilis subsp. raddiana in Morocco.</title>
        <authorList>
            <person name="Hnini M."/>
            <person name="Zouagui R."/>
            <person name="Zouagui H."/>
            <person name="Chemao Elfihri M.-W."/>
            <person name="Ibrahimi A."/>
            <person name="Sbabou L."/>
            <person name="Aurag J."/>
        </authorList>
    </citation>
    <scope>NUCLEOTIDE SEQUENCE</scope>
    <source>
        <strain evidence="1">LMR678</strain>
    </source>
</reference>
<accession>A0ABT4KP41</accession>
<dbReference type="RefSeq" id="WP_269285635.1">
    <property type="nucleotide sequence ID" value="NZ_JAPVOI010000006.1"/>
</dbReference>
<gene>
    <name evidence="1" type="ORF">O3W52_28715</name>
</gene>
<organism evidence="1 2">
    <name type="scientific">Sinorhizobium psoraleae</name>
    <dbReference type="NCBI Taxonomy" id="520838"/>
    <lineage>
        <taxon>Bacteria</taxon>
        <taxon>Pseudomonadati</taxon>
        <taxon>Pseudomonadota</taxon>
        <taxon>Alphaproteobacteria</taxon>
        <taxon>Hyphomicrobiales</taxon>
        <taxon>Rhizobiaceae</taxon>
        <taxon>Sinorhizobium/Ensifer group</taxon>
        <taxon>Sinorhizobium</taxon>
    </lineage>
</organism>
<evidence type="ECO:0008006" key="3">
    <source>
        <dbReference type="Google" id="ProtNLM"/>
    </source>
</evidence>
<name>A0ABT4KP41_9HYPH</name>
<keyword evidence="2" id="KW-1185">Reference proteome</keyword>
<proteinExistence type="predicted"/>
<sequence>MKSYPSTATLWLRTSRSECGVSTSRSTVWNWTRISISARRRKAPAYRLPDDKSVERMLLDGEIDALLRPDLIEPVVRRDPASIGSFPTSGARVFSYR</sequence>